<gene>
    <name evidence="2" type="ORF">PVAP13_3NG052090</name>
</gene>
<comment type="caution">
    <text evidence="2">The sequence shown here is derived from an EMBL/GenBank/DDBJ whole genome shotgun (WGS) entry which is preliminary data.</text>
</comment>
<accession>A0A8T0TXP4</accession>
<name>A0A8T0TXP4_PANVG</name>
<keyword evidence="3" id="KW-1185">Reference proteome</keyword>
<feature type="compositionally biased region" description="Basic residues" evidence="1">
    <location>
        <begin position="50"/>
        <end position="64"/>
    </location>
</feature>
<feature type="compositionally biased region" description="Gly residues" evidence="1">
    <location>
        <begin position="65"/>
        <end position="74"/>
    </location>
</feature>
<evidence type="ECO:0000256" key="1">
    <source>
        <dbReference type="SAM" id="MobiDB-lite"/>
    </source>
</evidence>
<evidence type="ECO:0000313" key="2">
    <source>
        <dbReference type="EMBL" id="KAG2615570.1"/>
    </source>
</evidence>
<reference evidence="2" key="1">
    <citation type="submission" date="2020-05" db="EMBL/GenBank/DDBJ databases">
        <title>WGS assembly of Panicum virgatum.</title>
        <authorList>
            <person name="Lovell J.T."/>
            <person name="Jenkins J."/>
            <person name="Shu S."/>
            <person name="Juenger T.E."/>
            <person name="Schmutz J."/>
        </authorList>
    </citation>
    <scope>NUCLEOTIDE SEQUENCE</scope>
    <source>
        <strain evidence="2">AP13</strain>
    </source>
</reference>
<dbReference type="Proteomes" id="UP000823388">
    <property type="component" value="Chromosome 3N"/>
</dbReference>
<dbReference type="EMBL" id="CM029042">
    <property type="protein sequence ID" value="KAG2615570.1"/>
    <property type="molecule type" value="Genomic_DNA"/>
</dbReference>
<evidence type="ECO:0000313" key="3">
    <source>
        <dbReference type="Proteomes" id="UP000823388"/>
    </source>
</evidence>
<sequence>MEIKKETCYHVQCLGKWVHNSKPTQGRTTRRRGGPRGGRGSRAAGLRGTGRARGRQRGVRRRGQGQRGRGGGGSRVAATAGDDLEGRLHGPGRRGARRRGRGRRRPRKKAAAHAGGLGDVILNLAKG</sequence>
<feature type="region of interest" description="Disordered" evidence="1">
    <location>
        <begin position="19"/>
        <end position="114"/>
    </location>
</feature>
<organism evidence="2 3">
    <name type="scientific">Panicum virgatum</name>
    <name type="common">Blackwell switchgrass</name>
    <dbReference type="NCBI Taxonomy" id="38727"/>
    <lineage>
        <taxon>Eukaryota</taxon>
        <taxon>Viridiplantae</taxon>
        <taxon>Streptophyta</taxon>
        <taxon>Embryophyta</taxon>
        <taxon>Tracheophyta</taxon>
        <taxon>Spermatophyta</taxon>
        <taxon>Magnoliopsida</taxon>
        <taxon>Liliopsida</taxon>
        <taxon>Poales</taxon>
        <taxon>Poaceae</taxon>
        <taxon>PACMAD clade</taxon>
        <taxon>Panicoideae</taxon>
        <taxon>Panicodae</taxon>
        <taxon>Paniceae</taxon>
        <taxon>Panicinae</taxon>
        <taxon>Panicum</taxon>
        <taxon>Panicum sect. Hiantes</taxon>
    </lineage>
</organism>
<feature type="compositionally biased region" description="Basic residues" evidence="1">
    <location>
        <begin position="90"/>
        <end position="111"/>
    </location>
</feature>
<proteinExistence type="predicted"/>
<protein>
    <submittedName>
        <fullName evidence="2">Uncharacterized protein</fullName>
    </submittedName>
</protein>
<dbReference type="AlphaFoldDB" id="A0A8T0TXP4"/>